<feature type="compositionally biased region" description="Low complexity" evidence="1">
    <location>
        <begin position="477"/>
        <end position="491"/>
    </location>
</feature>
<organism evidence="3 4">
    <name type="scientific">Jaminaea rosea</name>
    <dbReference type="NCBI Taxonomy" id="1569628"/>
    <lineage>
        <taxon>Eukaryota</taxon>
        <taxon>Fungi</taxon>
        <taxon>Dikarya</taxon>
        <taxon>Basidiomycota</taxon>
        <taxon>Ustilaginomycotina</taxon>
        <taxon>Exobasidiomycetes</taxon>
        <taxon>Microstromatales</taxon>
        <taxon>Microstromatales incertae sedis</taxon>
        <taxon>Jaminaea</taxon>
    </lineage>
</organism>
<accession>A0A316UKF7</accession>
<dbReference type="PANTHER" id="PTHR34391">
    <property type="entry name" value="UPF0658 GOLGI APPARATUS MEMBRANE PROTEIN C1952.10C-RELATED"/>
    <property type="match status" value="1"/>
</dbReference>
<proteinExistence type="predicted"/>
<feature type="transmembrane region" description="Helical" evidence="2">
    <location>
        <begin position="395"/>
        <end position="419"/>
    </location>
</feature>
<feature type="transmembrane region" description="Helical" evidence="2">
    <location>
        <begin position="294"/>
        <end position="322"/>
    </location>
</feature>
<dbReference type="RefSeq" id="XP_025360322.1">
    <property type="nucleotide sequence ID" value="XM_025506738.1"/>
</dbReference>
<evidence type="ECO:0000313" key="3">
    <source>
        <dbReference type="EMBL" id="PWN25710.1"/>
    </source>
</evidence>
<feature type="compositionally biased region" description="Polar residues" evidence="1">
    <location>
        <begin position="516"/>
        <end position="545"/>
    </location>
</feature>
<dbReference type="InterPro" id="IPR040410">
    <property type="entry name" value="UPF0658_Golgi"/>
</dbReference>
<feature type="transmembrane region" description="Helical" evidence="2">
    <location>
        <begin position="188"/>
        <end position="208"/>
    </location>
</feature>
<feature type="transmembrane region" description="Helical" evidence="2">
    <location>
        <begin position="355"/>
        <end position="375"/>
    </location>
</feature>
<dbReference type="AlphaFoldDB" id="A0A316UKF7"/>
<keyword evidence="2" id="KW-0812">Transmembrane</keyword>
<feature type="transmembrane region" description="Helical" evidence="2">
    <location>
        <begin position="125"/>
        <end position="148"/>
    </location>
</feature>
<feature type="transmembrane region" description="Helical" evidence="2">
    <location>
        <begin position="252"/>
        <end position="273"/>
    </location>
</feature>
<dbReference type="EMBL" id="KZ819674">
    <property type="protein sequence ID" value="PWN25710.1"/>
    <property type="molecule type" value="Genomic_DNA"/>
</dbReference>
<feature type="compositionally biased region" description="Polar residues" evidence="1">
    <location>
        <begin position="87"/>
        <end position="101"/>
    </location>
</feature>
<keyword evidence="2" id="KW-1133">Transmembrane helix</keyword>
<keyword evidence="4" id="KW-1185">Reference proteome</keyword>
<sequence length="560" mass="61311">MASYPSYQRQNGGGHADDYYQRYHDREASPYAASNAYPPQSSLLSPANNATSTQANGGLQRGPTVTTTNTQASHNRRDDTRSAYTGAASTTNTRPSATSRGIGSALRTPRRTLGSGIIPSFSSGLFLAVVVVEAAAIIGLVVSVFGIVEVRTKILTQDAKTVPVFLALFVFGALFFVVIALDAFRLHNTIQIVGCVIYNIALLITASLEVSQVRAAFANQDRYGTGVPCPFNERRRCGAVDTLYPAVRPQLIATPIIIGVAQIPLTLLSFRLWQDFGWEVYKKIGADVIKRRMMLVYQIFVCFLKFDFFFGSAFCIAFLILVSDRGDYEFGLTIAALPIALVILFLSAFAVRKEIYSLMTLCIIAMAAGMVYYIWKLTRIFSSETEQQYRTVRLTLTFFSIFSIVSLGATIALAIWCTINFGKGLREAHESMGGIIPALDAKIRGGGNRSEVASKPFGIEYDDDAGTGDPAERQRLGGESASSSPEAYSAGHYGAGMKQQQQQRPIDEEDEDQESAYPNYNTKVMQANTGRYHTPQHQKQQQLGGFTSPPVGPQRRVSLD</sequence>
<feature type="compositionally biased region" description="Polar residues" evidence="1">
    <location>
        <begin position="43"/>
        <end position="73"/>
    </location>
</feature>
<feature type="region of interest" description="Disordered" evidence="1">
    <location>
        <begin position="31"/>
        <end position="107"/>
    </location>
</feature>
<feature type="region of interest" description="Disordered" evidence="1">
    <location>
        <begin position="454"/>
        <end position="560"/>
    </location>
</feature>
<name>A0A316UKF7_9BASI</name>
<protein>
    <submittedName>
        <fullName evidence="3">Uncharacterized protein</fullName>
    </submittedName>
</protein>
<feature type="transmembrane region" description="Helical" evidence="2">
    <location>
        <begin position="160"/>
        <end position="181"/>
    </location>
</feature>
<dbReference type="PANTHER" id="PTHR34391:SF1">
    <property type="entry name" value="UPF0658 GOLGI APPARATUS MEMBRANE PROTEIN C1952.10C-RELATED"/>
    <property type="match status" value="1"/>
</dbReference>
<dbReference type="Proteomes" id="UP000245884">
    <property type="component" value="Unassembled WGS sequence"/>
</dbReference>
<evidence type="ECO:0000313" key="4">
    <source>
        <dbReference type="Proteomes" id="UP000245884"/>
    </source>
</evidence>
<feature type="transmembrane region" description="Helical" evidence="2">
    <location>
        <begin position="328"/>
        <end position="348"/>
    </location>
</feature>
<dbReference type="GeneID" id="37028561"/>
<dbReference type="OrthoDB" id="2448307at2759"/>
<keyword evidence="2" id="KW-0472">Membrane</keyword>
<gene>
    <name evidence="3" type="ORF">BDZ90DRAFT_233718</name>
</gene>
<feature type="compositionally biased region" description="Low complexity" evidence="1">
    <location>
        <begin position="31"/>
        <end position="42"/>
    </location>
</feature>
<evidence type="ECO:0000256" key="1">
    <source>
        <dbReference type="SAM" id="MobiDB-lite"/>
    </source>
</evidence>
<reference evidence="3 4" key="1">
    <citation type="journal article" date="2018" name="Mol. Biol. Evol.">
        <title>Broad Genomic Sampling Reveals a Smut Pathogenic Ancestry of the Fungal Clade Ustilaginomycotina.</title>
        <authorList>
            <person name="Kijpornyongpan T."/>
            <person name="Mondo S.J."/>
            <person name="Barry K."/>
            <person name="Sandor L."/>
            <person name="Lee J."/>
            <person name="Lipzen A."/>
            <person name="Pangilinan J."/>
            <person name="LaButti K."/>
            <person name="Hainaut M."/>
            <person name="Henrissat B."/>
            <person name="Grigoriev I.V."/>
            <person name="Spatafora J.W."/>
            <person name="Aime M.C."/>
        </authorList>
    </citation>
    <scope>NUCLEOTIDE SEQUENCE [LARGE SCALE GENOMIC DNA]</scope>
    <source>
        <strain evidence="3 4">MCA 5214</strain>
    </source>
</reference>
<evidence type="ECO:0000256" key="2">
    <source>
        <dbReference type="SAM" id="Phobius"/>
    </source>
</evidence>
<dbReference type="GO" id="GO:0005794">
    <property type="term" value="C:Golgi apparatus"/>
    <property type="evidence" value="ECO:0007669"/>
    <property type="project" value="TreeGrafter"/>
</dbReference>